<comment type="caution">
    <text evidence="5">The sequence shown here is derived from an EMBL/GenBank/DDBJ whole genome shotgun (WGS) entry which is preliminary data.</text>
</comment>
<keyword evidence="6" id="KW-1185">Reference proteome</keyword>
<dbReference type="Gene3D" id="4.10.240.10">
    <property type="entry name" value="Zn(2)-C6 fungal-type DNA-binding domain"/>
    <property type="match status" value="1"/>
</dbReference>
<dbReference type="PROSITE" id="PS00463">
    <property type="entry name" value="ZN2_CY6_FUNGAL_1"/>
    <property type="match status" value="1"/>
</dbReference>
<organism evidence="5 6">
    <name type="scientific">Periconia digitata</name>
    <dbReference type="NCBI Taxonomy" id="1303443"/>
    <lineage>
        <taxon>Eukaryota</taxon>
        <taxon>Fungi</taxon>
        <taxon>Dikarya</taxon>
        <taxon>Ascomycota</taxon>
        <taxon>Pezizomycotina</taxon>
        <taxon>Dothideomycetes</taxon>
        <taxon>Pleosporomycetidae</taxon>
        <taxon>Pleosporales</taxon>
        <taxon>Massarineae</taxon>
        <taxon>Periconiaceae</taxon>
        <taxon>Periconia</taxon>
    </lineage>
</organism>
<evidence type="ECO:0000259" key="4">
    <source>
        <dbReference type="PROSITE" id="PS50048"/>
    </source>
</evidence>
<keyword evidence="2" id="KW-0539">Nucleus</keyword>
<dbReference type="EMBL" id="CAOQHR010000009">
    <property type="protein sequence ID" value="CAI6339581.1"/>
    <property type="molecule type" value="Genomic_DNA"/>
</dbReference>
<evidence type="ECO:0000256" key="3">
    <source>
        <dbReference type="SAM" id="MobiDB-lite"/>
    </source>
</evidence>
<dbReference type="GO" id="GO:0003677">
    <property type="term" value="F:DNA binding"/>
    <property type="evidence" value="ECO:0007669"/>
    <property type="project" value="InterPro"/>
</dbReference>
<reference evidence="5" key="1">
    <citation type="submission" date="2023-01" db="EMBL/GenBank/DDBJ databases">
        <authorList>
            <person name="Van Ghelder C."/>
            <person name="Rancurel C."/>
        </authorList>
    </citation>
    <scope>NUCLEOTIDE SEQUENCE</scope>
    <source>
        <strain evidence="5">CNCM I-4278</strain>
    </source>
</reference>
<keyword evidence="1" id="KW-0479">Metal-binding</keyword>
<dbReference type="InterPro" id="IPR001138">
    <property type="entry name" value="Zn2Cys6_DnaBD"/>
</dbReference>
<dbReference type="SMART" id="SM00906">
    <property type="entry name" value="Fungal_trans"/>
    <property type="match status" value="1"/>
</dbReference>
<dbReference type="Pfam" id="PF04082">
    <property type="entry name" value="Fungal_trans"/>
    <property type="match status" value="1"/>
</dbReference>
<dbReference type="SMART" id="SM00066">
    <property type="entry name" value="GAL4"/>
    <property type="match status" value="1"/>
</dbReference>
<name>A0A9W4URC9_9PLEO</name>
<dbReference type="AlphaFoldDB" id="A0A9W4URC9"/>
<dbReference type="InterPro" id="IPR053230">
    <property type="entry name" value="Trans_reg_galc"/>
</dbReference>
<dbReference type="Pfam" id="PF00172">
    <property type="entry name" value="Zn_clus"/>
    <property type="match status" value="1"/>
</dbReference>
<dbReference type="InterPro" id="IPR036864">
    <property type="entry name" value="Zn2-C6_fun-type_DNA-bd_sf"/>
</dbReference>
<dbReference type="PANTHER" id="PTHR47654:SF5">
    <property type="entry name" value="TRANSCRIPTION FACTOR DOMAIN-CONTAINING PROTEIN"/>
    <property type="match status" value="1"/>
</dbReference>
<accession>A0A9W4URC9</accession>
<evidence type="ECO:0000256" key="2">
    <source>
        <dbReference type="ARBA" id="ARBA00023242"/>
    </source>
</evidence>
<feature type="region of interest" description="Disordered" evidence="3">
    <location>
        <begin position="1"/>
        <end position="31"/>
    </location>
</feature>
<sequence length="790" mass="87802">MSNAPQGSGYEGRKIAIPRLPRASNSHTLPKERRRVARACTACRSHKIKCSGDSPRCKHCVSTDRECVYIMPRKDRLKILSDRCAQMAGYLRMLKGSASEEDNARIGELLEAVDEDVSEIPMGNPPSIADTEGDEPGTATRMSLFDESIAESDEQVDINSLDALDENIHMNDRSRATGFVGKNSEVQWLRSLLHLENVADDPTMSGVAAKRKMSTVTSGNNDQVSVVTFYLDSEDVEPNSYVEPYELPDPDTAERLLGVYMEKVHDSFPILPRKLFEEQFRKYFTGLKHGAAPHLNVKWQAILNLVFAIGARYSHLIKAEWQADEQDHLVYQARARSFAWNDSTFVQHPDLPQIQVAGLLALYYLSIGQVSRAWIVAGMALRFAQALGLHVRNEDPSATPPKREVLVRIWWSLYSLERQLSVITGRPSVIVDSSCSVPLPLPVPEHQIAEAIASRRPSSAAAFTSLDPPLTPTGIRRPEANSGSYIKATVQMGIITQSILMGLYSAATMIRPPAETQQDIIQLGRRIDHWAASLPSEYDPRIDTTAGNLSQEFFRERLLLGFQFYSRRILLTRPCIGGLGQAWKDNKDTNNSGFLRQMAMICLNAAKSQLNLLPDEPNPLFLLENGPWWSIVHHFMQAFAIILLALSQYSIGHQENSVLSGYAKKTIRWLRSLEDPLAERASRVAFDSFQLVANRLSLDISDLWGDFVPVHPGMASGMMDDGVGMGPYPMPSSGGFYNAGTNVIDPALGMPAPSASHPVFQIDPMEGSSTFTHLHGRPGYDNFPSYRPPR</sequence>
<feature type="domain" description="Zn(2)-C6 fungal-type" evidence="4">
    <location>
        <begin position="39"/>
        <end position="69"/>
    </location>
</feature>
<protein>
    <recommendedName>
        <fullName evidence="4">Zn(2)-C6 fungal-type domain-containing protein</fullName>
    </recommendedName>
</protein>
<gene>
    <name evidence="5" type="ORF">PDIGIT_LOCUS12742</name>
</gene>
<dbReference type="GO" id="GO:0000981">
    <property type="term" value="F:DNA-binding transcription factor activity, RNA polymerase II-specific"/>
    <property type="evidence" value="ECO:0007669"/>
    <property type="project" value="InterPro"/>
</dbReference>
<evidence type="ECO:0000313" key="5">
    <source>
        <dbReference type="EMBL" id="CAI6339581.1"/>
    </source>
</evidence>
<dbReference type="GO" id="GO:0006351">
    <property type="term" value="P:DNA-templated transcription"/>
    <property type="evidence" value="ECO:0007669"/>
    <property type="project" value="InterPro"/>
</dbReference>
<dbReference type="OrthoDB" id="5296287at2759"/>
<dbReference type="PROSITE" id="PS50048">
    <property type="entry name" value="ZN2_CY6_FUNGAL_2"/>
    <property type="match status" value="1"/>
</dbReference>
<dbReference type="CDD" id="cd12148">
    <property type="entry name" value="fungal_TF_MHR"/>
    <property type="match status" value="1"/>
</dbReference>
<dbReference type="GO" id="GO:0008270">
    <property type="term" value="F:zinc ion binding"/>
    <property type="evidence" value="ECO:0007669"/>
    <property type="project" value="InterPro"/>
</dbReference>
<dbReference type="InterPro" id="IPR007219">
    <property type="entry name" value="XnlR_reg_dom"/>
</dbReference>
<dbReference type="Proteomes" id="UP001152607">
    <property type="component" value="Unassembled WGS sequence"/>
</dbReference>
<evidence type="ECO:0000313" key="6">
    <source>
        <dbReference type="Proteomes" id="UP001152607"/>
    </source>
</evidence>
<dbReference type="PANTHER" id="PTHR47654">
    <property type="entry name" value="ZN(II)2CYS6 TRANSCRIPTION FACTOR (EUROFUNG)-RELATED"/>
    <property type="match status" value="1"/>
</dbReference>
<evidence type="ECO:0000256" key="1">
    <source>
        <dbReference type="ARBA" id="ARBA00022723"/>
    </source>
</evidence>
<dbReference type="SUPFAM" id="SSF57701">
    <property type="entry name" value="Zn2/Cys6 DNA-binding domain"/>
    <property type="match status" value="1"/>
</dbReference>
<feature type="region of interest" description="Disordered" evidence="3">
    <location>
        <begin position="771"/>
        <end position="790"/>
    </location>
</feature>
<proteinExistence type="predicted"/>
<dbReference type="CDD" id="cd00067">
    <property type="entry name" value="GAL4"/>
    <property type="match status" value="1"/>
</dbReference>